<evidence type="ECO:0000256" key="3">
    <source>
        <dbReference type="ARBA" id="ARBA00022475"/>
    </source>
</evidence>
<feature type="transmembrane region" description="Helical" evidence="12">
    <location>
        <begin position="208"/>
        <end position="226"/>
    </location>
</feature>
<dbReference type="GO" id="GO:0043213">
    <property type="term" value="P:bacteriocin transport"/>
    <property type="evidence" value="ECO:0007669"/>
    <property type="project" value="UniProtKB-KW"/>
</dbReference>
<reference evidence="17" key="1">
    <citation type="submission" date="2011-06" db="EMBL/GenBank/DDBJ databases">
        <title>The complete genome of chromosome of Runella slithyformis DSM 19594.</title>
        <authorList>
            <consortium name="US DOE Joint Genome Institute (JGI-PGF)"/>
            <person name="Lucas S."/>
            <person name="Han J."/>
            <person name="Lapidus A."/>
            <person name="Bruce D."/>
            <person name="Goodwin L."/>
            <person name="Pitluck S."/>
            <person name="Peters L."/>
            <person name="Kyrpides N."/>
            <person name="Mavromatis K."/>
            <person name="Ivanova N."/>
            <person name="Ovchinnikova G."/>
            <person name="Zhang X."/>
            <person name="Misra M."/>
            <person name="Detter J.C."/>
            <person name="Tapia R."/>
            <person name="Han C."/>
            <person name="Land M."/>
            <person name="Hauser L."/>
            <person name="Markowitz V."/>
            <person name="Cheng J.-F."/>
            <person name="Hugenholtz P."/>
            <person name="Woyke T."/>
            <person name="Wu D."/>
            <person name="Tindall B."/>
            <person name="Faehrich R."/>
            <person name="Brambilla E."/>
            <person name="Klenk H.-P."/>
            <person name="Eisen J.A."/>
        </authorList>
    </citation>
    <scope>NUCLEOTIDE SEQUENCE [LARGE SCALE GENOMIC DNA]</scope>
    <source>
        <strain evidence="17">ATCC 29530 / DSM 19594 / LMG 11500 / NCIMB 11436 / LSU 4</strain>
    </source>
</reference>
<dbReference type="PANTHER" id="PTHR24221">
    <property type="entry name" value="ATP-BINDING CASSETTE SUB-FAMILY B"/>
    <property type="match status" value="1"/>
</dbReference>
<evidence type="ECO:0000256" key="12">
    <source>
        <dbReference type="SAM" id="Phobius"/>
    </source>
</evidence>
<keyword evidence="3" id="KW-1003">Cell membrane</keyword>
<evidence type="ECO:0000256" key="8">
    <source>
        <dbReference type="ARBA" id="ARBA00022989"/>
    </source>
</evidence>
<feature type="transmembrane region" description="Helical" evidence="12">
    <location>
        <begin position="175"/>
        <end position="196"/>
    </location>
</feature>
<evidence type="ECO:0000313" key="16">
    <source>
        <dbReference type="EMBL" id="AEI48403.1"/>
    </source>
</evidence>
<dbReference type="SMART" id="SM00382">
    <property type="entry name" value="AAA"/>
    <property type="match status" value="1"/>
</dbReference>
<keyword evidence="4 12" id="KW-0812">Transmembrane</keyword>
<dbReference type="GO" id="GO:0006508">
    <property type="term" value="P:proteolysis"/>
    <property type="evidence" value="ECO:0007669"/>
    <property type="project" value="InterPro"/>
</dbReference>
<dbReference type="GO" id="GO:0015031">
    <property type="term" value="P:protein transport"/>
    <property type="evidence" value="ECO:0007669"/>
    <property type="project" value="UniProtKB-KW"/>
</dbReference>
<keyword evidence="9 12" id="KW-0472">Membrane</keyword>
<evidence type="ECO:0000259" key="14">
    <source>
        <dbReference type="PROSITE" id="PS50929"/>
    </source>
</evidence>
<dbReference type="Pfam" id="PF00664">
    <property type="entry name" value="ABC_membrane"/>
    <property type="match status" value="1"/>
</dbReference>
<dbReference type="InterPro" id="IPR003439">
    <property type="entry name" value="ABC_transporter-like_ATP-bd"/>
</dbReference>
<dbReference type="InterPro" id="IPR039421">
    <property type="entry name" value="Type_1_exporter"/>
</dbReference>
<feature type="domain" description="ABC transporter" evidence="13">
    <location>
        <begin position="510"/>
        <end position="760"/>
    </location>
</feature>
<evidence type="ECO:0000259" key="13">
    <source>
        <dbReference type="PROSITE" id="PS50893"/>
    </source>
</evidence>
<dbReference type="GO" id="GO:0005886">
    <property type="term" value="C:plasma membrane"/>
    <property type="evidence" value="ECO:0007669"/>
    <property type="project" value="UniProtKB-SubCell"/>
</dbReference>
<feature type="region of interest" description="Disordered" evidence="11">
    <location>
        <begin position="472"/>
        <end position="504"/>
    </location>
</feature>
<dbReference type="PROSITE" id="PS50929">
    <property type="entry name" value="ABC_TM1F"/>
    <property type="match status" value="1"/>
</dbReference>
<dbReference type="InterPro" id="IPR011527">
    <property type="entry name" value="ABC1_TM_dom"/>
</dbReference>
<dbReference type="InterPro" id="IPR017871">
    <property type="entry name" value="ABC_transporter-like_CS"/>
</dbReference>
<dbReference type="Gene3D" id="3.40.50.300">
    <property type="entry name" value="P-loop containing nucleotide triphosphate hydrolases"/>
    <property type="match status" value="1"/>
</dbReference>
<dbReference type="GO" id="GO:0016887">
    <property type="term" value="F:ATP hydrolysis activity"/>
    <property type="evidence" value="ECO:0007669"/>
    <property type="project" value="InterPro"/>
</dbReference>
<dbReference type="Pfam" id="PF03412">
    <property type="entry name" value="Peptidase_C39"/>
    <property type="match status" value="1"/>
</dbReference>
<evidence type="ECO:0000259" key="15">
    <source>
        <dbReference type="PROSITE" id="PS50990"/>
    </source>
</evidence>
<dbReference type="KEGG" id="rsi:Runsl_1985"/>
<dbReference type="InterPro" id="IPR027417">
    <property type="entry name" value="P-loop_NTPase"/>
</dbReference>
<name>A0A7U4E5P1_RUNSL</name>
<comment type="subcellular location">
    <subcellularLocation>
        <location evidence="1">Cell membrane</location>
        <topology evidence="1">Multi-pass membrane protein</topology>
    </subcellularLocation>
</comment>
<dbReference type="InterPro" id="IPR036640">
    <property type="entry name" value="ABC1_TM_sf"/>
</dbReference>
<feature type="transmembrane region" description="Helical" evidence="12">
    <location>
        <begin position="315"/>
        <end position="334"/>
    </location>
</feature>
<dbReference type="SUPFAM" id="SSF52540">
    <property type="entry name" value="P-loop containing nucleoside triphosphate hydrolases"/>
    <property type="match status" value="1"/>
</dbReference>
<evidence type="ECO:0000256" key="11">
    <source>
        <dbReference type="SAM" id="MobiDB-lite"/>
    </source>
</evidence>
<feature type="transmembrane region" description="Helical" evidence="12">
    <location>
        <begin position="412"/>
        <end position="439"/>
    </location>
</feature>
<evidence type="ECO:0000256" key="10">
    <source>
        <dbReference type="ARBA" id="ARBA00043264"/>
    </source>
</evidence>
<dbReference type="GO" id="GO:0140359">
    <property type="term" value="F:ABC-type transporter activity"/>
    <property type="evidence" value="ECO:0007669"/>
    <property type="project" value="InterPro"/>
</dbReference>
<feature type="compositionally biased region" description="Polar residues" evidence="11">
    <location>
        <begin position="472"/>
        <end position="485"/>
    </location>
</feature>
<dbReference type="Pfam" id="PF00005">
    <property type="entry name" value="ABC_tran"/>
    <property type="match status" value="1"/>
</dbReference>
<evidence type="ECO:0000256" key="1">
    <source>
        <dbReference type="ARBA" id="ARBA00004651"/>
    </source>
</evidence>
<dbReference type="GO" id="GO:0034040">
    <property type="term" value="F:ATPase-coupled lipid transmembrane transporter activity"/>
    <property type="evidence" value="ECO:0007669"/>
    <property type="project" value="TreeGrafter"/>
</dbReference>
<dbReference type="Gene3D" id="1.20.1560.10">
    <property type="entry name" value="ABC transporter type 1, transmembrane domain"/>
    <property type="match status" value="1"/>
</dbReference>
<dbReference type="RefSeq" id="WP_013927715.1">
    <property type="nucleotide sequence ID" value="NC_015703.1"/>
</dbReference>
<dbReference type="GO" id="GO:0008233">
    <property type="term" value="F:peptidase activity"/>
    <property type="evidence" value="ECO:0007669"/>
    <property type="project" value="InterPro"/>
</dbReference>
<dbReference type="Gene3D" id="3.90.70.10">
    <property type="entry name" value="Cysteine proteinases"/>
    <property type="match status" value="1"/>
</dbReference>
<keyword evidence="5" id="KW-0547">Nucleotide-binding</keyword>
<accession>A0A7U4E5P1</accession>
<dbReference type="PROSITE" id="PS00211">
    <property type="entry name" value="ABC_TRANSPORTER_1"/>
    <property type="match status" value="1"/>
</dbReference>
<evidence type="ECO:0000256" key="2">
    <source>
        <dbReference type="ARBA" id="ARBA00022448"/>
    </source>
</evidence>
<feature type="transmembrane region" description="Helical" evidence="12">
    <location>
        <begin position="286"/>
        <end position="309"/>
    </location>
</feature>
<dbReference type="CDD" id="cd18571">
    <property type="entry name" value="ABC_6TM_peptidase_like"/>
    <property type="match status" value="1"/>
</dbReference>
<keyword evidence="10" id="KW-0080">Bacteriocin transport</keyword>
<protein>
    <submittedName>
        <fullName evidence="16">Xenobiotic-transporting ATPase</fullName>
    </submittedName>
</protein>
<evidence type="ECO:0000256" key="7">
    <source>
        <dbReference type="ARBA" id="ARBA00022927"/>
    </source>
</evidence>
<evidence type="ECO:0000256" key="4">
    <source>
        <dbReference type="ARBA" id="ARBA00022692"/>
    </source>
</evidence>
<organism evidence="16 17">
    <name type="scientific">Runella slithyformis (strain ATCC 29530 / DSM 19594 / LMG 11500 / NCIMB 11436 / LSU 4)</name>
    <dbReference type="NCBI Taxonomy" id="761193"/>
    <lineage>
        <taxon>Bacteria</taxon>
        <taxon>Pseudomonadati</taxon>
        <taxon>Bacteroidota</taxon>
        <taxon>Cytophagia</taxon>
        <taxon>Cytophagales</taxon>
        <taxon>Spirosomataceae</taxon>
        <taxon>Runella</taxon>
    </lineage>
</organism>
<dbReference type="SUPFAM" id="SSF90123">
    <property type="entry name" value="ABC transporter transmembrane region"/>
    <property type="match status" value="1"/>
</dbReference>
<evidence type="ECO:0000256" key="6">
    <source>
        <dbReference type="ARBA" id="ARBA00022840"/>
    </source>
</evidence>
<keyword evidence="17" id="KW-1185">Reference proteome</keyword>
<dbReference type="AlphaFoldDB" id="A0A7U4E5P1"/>
<sequence>MSKFPFYKQHDAMDCGPTCLRMIVNHHGVNQSIQAIRRQSEIGKDGVNLLGIAQAAEQIGFRTLAVKAPLKKIAADAPLPCIVHWNQAHFVVVYRIKKNQIYVADPAKGLLKYTAPEFESAWATTIEDGEKVGVALLLEPTPKFFEDKDTLSLSGESSKMSFSYLYGYVWRYRNLWMQLGLGLLVGSVLQLVLPFLTQSVVDTGIQTHNLHFIYLVLAAQLMLFVGRMSIDFIRSWILLHISTRINLSILSDFLAKLLRLPISFFDTKLTGDILQRIGDHSRIESFLTGTSLNTLFSLINLLVLSVVLATYHLTIFGVFALFSALYTCWIVFFLRYRRQLDHKRFALASQNQSSLIQLITGIQEIKLNNAEHLKRWQWENLQVRQFKLSMKGLEIGQYQQAGAMFLNEGKNIVITFLAATAVVNGQLTLGAMMALQYIVGQMNSPVEQLIQFVQHWQDAKISLERLNEINTLNDESPPVESSNRPNGGIDIVPPLGARDGRSGAPPPRGLLVSNLTFTYPGAGNEPVLKNIHLHIPPGKITAIVGTSGSGKTTLLKLLLRFYDIKQGEILLDSPLREGEGLGERLNTIPHRQWRSQCGTVLQDGFIFSDTIANNIAVGDEVPDVQKLLHAVKVANIQEYIDSLPLGYNTKIGAEGNGISGGQKQRILIARAVYKDPDYLFFDEATSSLDANNERVIMENLEAFFKGSSTKPRTVIVVAHRLSTVKNADQIVVMEKGEIVETGTHAELTKQQGKYYELVKNQLELGN</sequence>
<evidence type="ECO:0000313" key="17">
    <source>
        <dbReference type="Proteomes" id="UP000000493"/>
    </source>
</evidence>
<keyword evidence="7" id="KW-0653">Protein transport</keyword>
<feature type="domain" description="Peptidase C39" evidence="15">
    <location>
        <begin position="9"/>
        <end position="129"/>
    </location>
</feature>
<feature type="domain" description="ABC transmembrane type-1" evidence="14">
    <location>
        <begin position="181"/>
        <end position="458"/>
    </location>
</feature>
<dbReference type="Proteomes" id="UP000000493">
    <property type="component" value="Chromosome"/>
</dbReference>
<evidence type="ECO:0000256" key="5">
    <source>
        <dbReference type="ARBA" id="ARBA00022741"/>
    </source>
</evidence>
<reference evidence="16 17" key="2">
    <citation type="journal article" date="2012" name="Stand. Genomic Sci.">
        <title>Complete genome sequence of the aquatic bacterium Runella slithyformis type strain (LSU 4(T)).</title>
        <authorList>
            <person name="Copeland A."/>
            <person name="Zhang X."/>
            <person name="Misra M."/>
            <person name="Lapidus A."/>
            <person name="Nolan M."/>
            <person name="Lucas S."/>
            <person name="Deshpande S."/>
            <person name="Cheng J.F."/>
            <person name="Tapia R."/>
            <person name="Goodwin L.A."/>
            <person name="Pitluck S."/>
            <person name="Liolios K."/>
            <person name="Pagani I."/>
            <person name="Ivanova N."/>
            <person name="Mikhailova N."/>
            <person name="Pati A."/>
            <person name="Chen A."/>
            <person name="Palaniappan K."/>
            <person name="Land M."/>
            <person name="Hauser L."/>
            <person name="Pan C."/>
            <person name="Jeffries C.D."/>
            <person name="Detter J.C."/>
            <person name="Brambilla E.M."/>
            <person name="Rohde M."/>
            <person name="Djao O.D."/>
            <person name="Goker M."/>
            <person name="Sikorski J."/>
            <person name="Tindall B.J."/>
            <person name="Woyke T."/>
            <person name="Bristow J."/>
            <person name="Eisen J.A."/>
            <person name="Markowitz V."/>
            <person name="Hugenholtz P."/>
            <person name="Kyrpides N.C."/>
            <person name="Klenk H.P."/>
            <person name="Mavromatis K."/>
        </authorList>
    </citation>
    <scope>NUCLEOTIDE SEQUENCE [LARGE SCALE GENOMIC DNA]</scope>
    <source>
        <strain evidence="17">ATCC 29530 / DSM 19594 / LMG 11500 / NCIMB 11436 / LSU 4</strain>
    </source>
</reference>
<dbReference type="PROSITE" id="PS50893">
    <property type="entry name" value="ABC_TRANSPORTER_2"/>
    <property type="match status" value="1"/>
</dbReference>
<evidence type="ECO:0000256" key="9">
    <source>
        <dbReference type="ARBA" id="ARBA00023136"/>
    </source>
</evidence>
<dbReference type="CDD" id="cd02418">
    <property type="entry name" value="Peptidase_C39B"/>
    <property type="match status" value="1"/>
</dbReference>
<keyword evidence="2" id="KW-0813">Transport</keyword>
<gene>
    <name evidence="16" type="ordered locus">Runsl_1985</name>
</gene>
<dbReference type="GO" id="GO:0005524">
    <property type="term" value="F:ATP binding"/>
    <property type="evidence" value="ECO:0007669"/>
    <property type="project" value="UniProtKB-KW"/>
</dbReference>
<dbReference type="InterPro" id="IPR003593">
    <property type="entry name" value="AAA+_ATPase"/>
</dbReference>
<dbReference type="InterPro" id="IPR005074">
    <property type="entry name" value="Peptidase_C39"/>
</dbReference>
<dbReference type="EMBL" id="CP002859">
    <property type="protein sequence ID" value="AEI48403.1"/>
    <property type="molecule type" value="Genomic_DNA"/>
</dbReference>
<dbReference type="PANTHER" id="PTHR24221:SF654">
    <property type="entry name" value="ATP-BINDING CASSETTE SUB-FAMILY B MEMBER 6"/>
    <property type="match status" value="1"/>
</dbReference>
<keyword evidence="6" id="KW-0067">ATP-binding</keyword>
<keyword evidence="8 12" id="KW-1133">Transmembrane helix</keyword>
<dbReference type="PROSITE" id="PS50990">
    <property type="entry name" value="PEPTIDASE_C39"/>
    <property type="match status" value="1"/>
</dbReference>
<dbReference type="FunFam" id="3.40.50.300:FF:000299">
    <property type="entry name" value="ABC transporter ATP-binding protein/permease"/>
    <property type="match status" value="1"/>
</dbReference>
<proteinExistence type="predicted"/>